<protein>
    <submittedName>
        <fullName evidence="10">Homeobox domain-containing protein</fullName>
    </submittedName>
</protein>
<sequence length="323" mass="35746">MPAPRPASLSRTSSMTSTGTSTSSDDLYATFINESTGDAMTRRTRKRFTNAQLMMLEQLFHQNSHPSREQRESVARSANMEVKSVTIWFQNKRQTERRTTLASGRVLPTVIINNSRGNYQRVPSPVQSPSMASSASSASTTSTSASRRPSLDCVASRSELRAPAPRTPSRRHNPHAPLWENMPSSPVGPQFSPPARDYVEFGQDQRTRTLEWACARRRLKGKAERGQALPALTSDDEDTDVDPVEAVTPPSTWGDADVRWTGRSGKDVTKREGAEGGGAWGAGRRHDEGGARAVWTYARIMDTQRGGRWRLESCGMYTKRESS</sequence>
<feature type="DNA-binding region" description="Homeobox" evidence="6">
    <location>
        <begin position="41"/>
        <end position="100"/>
    </location>
</feature>
<feature type="region of interest" description="Disordered" evidence="8">
    <location>
        <begin position="1"/>
        <end position="27"/>
    </location>
</feature>
<organism evidence="10 11">
    <name type="scientific">Mycena venus</name>
    <dbReference type="NCBI Taxonomy" id="2733690"/>
    <lineage>
        <taxon>Eukaryota</taxon>
        <taxon>Fungi</taxon>
        <taxon>Dikarya</taxon>
        <taxon>Basidiomycota</taxon>
        <taxon>Agaricomycotina</taxon>
        <taxon>Agaricomycetes</taxon>
        <taxon>Agaricomycetidae</taxon>
        <taxon>Agaricales</taxon>
        <taxon>Marasmiineae</taxon>
        <taxon>Mycenaceae</taxon>
        <taxon>Mycena</taxon>
    </lineage>
</organism>
<evidence type="ECO:0000256" key="7">
    <source>
        <dbReference type="RuleBase" id="RU000682"/>
    </source>
</evidence>
<evidence type="ECO:0000259" key="9">
    <source>
        <dbReference type="PROSITE" id="PS50071"/>
    </source>
</evidence>
<dbReference type="Gene3D" id="1.10.10.60">
    <property type="entry name" value="Homeodomain-like"/>
    <property type="match status" value="1"/>
</dbReference>
<comment type="caution">
    <text evidence="10">The sequence shown here is derived from an EMBL/GenBank/DDBJ whole genome shotgun (WGS) entry which is preliminary data.</text>
</comment>
<dbReference type="InterPro" id="IPR009057">
    <property type="entry name" value="Homeodomain-like_sf"/>
</dbReference>
<gene>
    <name evidence="10" type="ORF">MVEN_00231100</name>
</gene>
<dbReference type="GO" id="GO:0005634">
    <property type="term" value="C:nucleus"/>
    <property type="evidence" value="ECO:0007669"/>
    <property type="project" value="UniProtKB-SubCell"/>
</dbReference>
<dbReference type="SUPFAM" id="SSF46689">
    <property type="entry name" value="Homeodomain-like"/>
    <property type="match status" value="1"/>
</dbReference>
<keyword evidence="3 6" id="KW-0238">DNA-binding</keyword>
<dbReference type="AlphaFoldDB" id="A0A8H7DEC5"/>
<dbReference type="PANTHER" id="PTHR45793">
    <property type="entry name" value="HOMEOBOX PROTEIN"/>
    <property type="match status" value="1"/>
</dbReference>
<dbReference type="OrthoDB" id="6159439at2759"/>
<feature type="compositionally biased region" description="Basic and acidic residues" evidence="8">
    <location>
        <begin position="256"/>
        <end position="274"/>
    </location>
</feature>
<keyword evidence="5 6" id="KW-0539">Nucleus</keyword>
<keyword evidence="4 6" id="KW-0371">Homeobox</keyword>
<feature type="domain" description="Homeobox" evidence="9">
    <location>
        <begin position="39"/>
        <end position="99"/>
    </location>
</feature>
<keyword evidence="11" id="KW-1185">Reference proteome</keyword>
<evidence type="ECO:0000256" key="2">
    <source>
        <dbReference type="ARBA" id="ARBA00022473"/>
    </source>
</evidence>
<reference evidence="10" key="1">
    <citation type="submission" date="2020-05" db="EMBL/GenBank/DDBJ databases">
        <title>Mycena genomes resolve the evolution of fungal bioluminescence.</title>
        <authorList>
            <person name="Tsai I.J."/>
        </authorList>
    </citation>
    <scope>NUCLEOTIDE SEQUENCE</scope>
    <source>
        <strain evidence="10">CCC161011</strain>
    </source>
</reference>
<feature type="compositionally biased region" description="Acidic residues" evidence="8">
    <location>
        <begin position="234"/>
        <end position="243"/>
    </location>
</feature>
<evidence type="ECO:0000256" key="8">
    <source>
        <dbReference type="SAM" id="MobiDB-lite"/>
    </source>
</evidence>
<proteinExistence type="predicted"/>
<accession>A0A8H7DEC5</accession>
<dbReference type="GO" id="GO:0000981">
    <property type="term" value="F:DNA-binding transcription factor activity, RNA polymerase II-specific"/>
    <property type="evidence" value="ECO:0007669"/>
    <property type="project" value="InterPro"/>
</dbReference>
<evidence type="ECO:0000256" key="4">
    <source>
        <dbReference type="ARBA" id="ARBA00023155"/>
    </source>
</evidence>
<keyword evidence="2" id="KW-0217">Developmental protein</keyword>
<dbReference type="Pfam" id="PF00046">
    <property type="entry name" value="Homeodomain"/>
    <property type="match status" value="1"/>
</dbReference>
<feature type="compositionally biased region" description="Low complexity" evidence="8">
    <location>
        <begin position="8"/>
        <end position="24"/>
    </location>
</feature>
<dbReference type="InterPro" id="IPR001356">
    <property type="entry name" value="HD"/>
</dbReference>
<dbReference type="CDD" id="cd00086">
    <property type="entry name" value="homeodomain"/>
    <property type="match status" value="1"/>
</dbReference>
<comment type="subcellular location">
    <subcellularLocation>
        <location evidence="1 6 7">Nucleus</location>
    </subcellularLocation>
</comment>
<feature type="region of interest" description="Disordered" evidence="8">
    <location>
        <begin position="233"/>
        <end position="286"/>
    </location>
</feature>
<feature type="compositionally biased region" description="Low complexity" evidence="8">
    <location>
        <begin position="123"/>
        <end position="148"/>
    </location>
</feature>
<evidence type="ECO:0000256" key="6">
    <source>
        <dbReference type="PROSITE-ProRule" id="PRU00108"/>
    </source>
</evidence>
<evidence type="ECO:0000256" key="3">
    <source>
        <dbReference type="ARBA" id="ARBA00023125"/>
    </source>
</evidence>
<dbReference type="InterPro" id="IPR017970">
    <property type="entry name" value="Homeobox_CS"/>
</dbReference>
<evidence type="ECO:0000256" key="1">
    <source>
        <dbReference type="ARBA" id="ARBA00004123"/>
    </source>
</evidence>
<dbReference type="GO" id="GO:0000978">
    <property type="term" value="F:RNA polymerase II cis-regulatory region sequence-specific DNA binding"/>
    <property type="evidence" value="ECO:0007669"/>
    <property type="project" value="TreeGrafter"/>
</dbReference>
<dbReference type="Proteomes" id="UP000620124">
    <property type="component" value="Unassembled WGS sequence"/>
</dbReference>
<dbReference type="EMBL" id="JACAZI010000002">
    <property type="protein sequence ID" value="KAF7369043.1"/>
    <property type="molecule type" value="Genomic_DNA"/>
</dbReference>
<dbReference type="PROSITE" id="PS00027">
    <property type="entry name" value="HOMEOBOX_1"/>
    <property type="match status" value="1"/>
</dbReference>
<dbReference type="PANTHER" id="PTHR45793:SF5">
    <property type="entry name" value="HOMEOTIC PROTEIN OCELLILESS"/>
    <property type="match status" value="1"/>
</dbReference>
<evidence type="ECO:0000313" key="10">
    <source>
        <dbReference type="EMBL" id="KAF7369043.1"/>
    </source>
</evidence>
<dbReference type="SMART" id="SM00389">
    <property type="entry name" value="HOX"/>
    <property type="match status" value="1"/>
</dbReference>
<evidence type="ECO:0000256" key="5">
    <source>
        <dbReference type="ARBA" id="ARBA00023242"/>
    </source>
</evidence>
<dbReference type="PROSITE" id="PS50071">
    <property type="entry name" value="HOMEOBOX_2"/>
    <property type="match status" value="1"/>
</dbReference>
<feature type="region of interest" description="Disordered" evidence="8">
    <location>
        <begin position="116"/>
        <end position="196"/>
    </location>
</feature>
<name>A0A8H7DEC5_9AGAR</name>
<evidence type="ECO:0000313" key="11">
    <source>
        <dbReference type="Proteomes" id="UP000620124"/>
    </source>
</evidence>